<protein>
    <submittedName>
        <fullName evidence="11">Flagellar motor protein PomA</fullName>
    </submittedName>
</protein>
<dbReference type="GO" id="GO:0071978">
    <property type="term" value="P:bacterial-type flagellum-dependent swarming motility"/>
    <property type="evidence" value="ECO:0007669"/>
    <property type="project" value="InterPro"/>
</dbReference>
<evidence type="ECO:0000256" key="2">
    <source>
        <dbReference type="ARBA" id="ARBA00008038"/>
    </source>
</evidence>
<dbReference type="Proteomes" id="UP000185783">
    <property type="component" value="Unassembled WGS sequence"/>
</dbReference>
<keyword evidence="11" id="KW-0282">Flagellum</keyword>
<evidence type="ECO:0000256" key="3">
    <source>
        <dbReference type="ARBA" id="ARBA00022448"/>
    </source>
</evidence>
<dbReference type="GO" id="GO:0005886">
    <property type="term" value="C:plasma membrane"/>
    <property type="evidence" value="ECO:0007669"/>
    <property type="project" value="UniProtKB-SubCell"/>
</dbReference>
<keyword evidence="12" id="KW-1185">Reference proteome</keyword>
<feature type="transmembrane region" description="Helical" evidence="9">
    <location>
        <begin position="180"/>
        <end position="202"/>
    </location>
</feature>
<dbReference type="RefSeq" id="WP_028481190.1">
    <property type="nucleotide sequence ID" value="NZ_LVVZ01000015.1"/>
</dbReference>
<evidence type="ECO:0000256" key="7">
    <source>
        <dbReference type="ARBA" id="ARBA00022989"/>
    </source>
</evidence>
<evidence type="ECO:0000256" key="8">
    <source>
        <dbReference type="ARBA" id="ARBA00023136"/>
    </source>
</evidence>
<feature type="transmembrane region" description="Helical" evidence="9">
    <location>
        <begin position="7"/>
        <end position="26"/>
    </location>
</feature>
<comment type="caution">
    <text evidence="11">The sequence shown here is derived from an EMBL/GenBank/DDBJ whole genome shotgun (WGS) entry which is preliminary data.</text>
</comment>
<evidence type="ECO:0000256" key="9">
    <source>
        <dbReference type="SAM" id="Phobius"/>
    </source>
</evidence>
<keyword evidence="3" id="KW-0813">Transport</keyword>
<sequence length="256" mass="27747">MDLATIIGIIAASAVIAIAIFIGGSFSQFVDLPSILIVIGGGMAATLVRFPLSGIARAFALGGKEAFTHKNVQPRDLIEEIAGLAEIVRKQGPLGLENADVSDDYLTKGIQYIADGYEHDHIRGSMERERDLYLARLQEGKRFYKALGDAAPAFGMIGTLVGLVQMLATMDDPSTIGPSMAIALLTTLYGSVIANVICLPIVDKLDAKFEMEELNQTLIIDGVLQIRDNKSPTLIREMLLAYMPEHHRAEFMEQAA</sequence>
<evidence type="ECO:0000313" key="11">
    <source>
        <dbReference type="EMBL" id="OKL44006.1"/>
    </source>
</evidence>
<dbReference type="PROSITE" id="PS01307">
    <property type="entry name" value="MOTA"/>
    <property type="match status" value="1"/>
</dbReference>
<evidence type="ECO:0000256" key="1">
    <source>
        <dbReference type="ARBA" id="ARBA00004651"/>
    </source>
</evidence>
<evidence type="ECO:0000259" key="10">
    <source>
        <dbReference type="Pfam" id="PF01618"/>
    </source>
</evidence>
<evidence type="ECO:0000256" key="5">
    <source>
        <dbReference type="ARBA" id="ARBA00022692"/>
    </source>
</evidence>
<dbReference type="AlphaFoldDB" id="A0A1U7JGY3"/>
<evidence type="ECO:0000256" key="4">
    <source>
        <dbReference type="ARBA" id="ARBA00022475"/>
    </source>
</evidence>
<comment type="subcellular location">
    <subcellularLocation>
        <location evidence="1">Cell membrane</location>
        <topology evidence="1">Multi-pass membrane protein</topology>
    </subcellularLocation>
</comment>
<dbReference type="GO" id="GO:0006935">
    <property type="term" value="P:chemotaxis"/>
    <property type="evidence" value="ECO:0007669"/>
    <property type="project" value="InterPro"/>
</dbReference>
<dbReference type="PANTHER" id="PTHR30433">
    <property type="entry name" value="CHEMOTAXIS PROTEIN MOTA"/>
    <property type="match status" value="1"/>
</dbReference>
<dbReference type="InterPro" id="IPR047055">
    <property type="entry name" value="MotA-like"/>
</dbReference>
<comment type="similarity">
    <text evidence="2">Belongs to the MotA family.</text>
</comment>
<keyword evidence="11" id="KW-0969">Cilium</keyword>
<keyword evidence="5 9" id="KW-0812">Transmembrane</keyword>
<feature type="transmembrane region" description="Helical" evidence="9">
    <location>
        <begin position="32"/>
        <end position="52"/>
    </location>
</feature>
<dbReference type="OrthoDB" id="9806929at2"/>
<dbReference type="Pfam" id="PF01618">
    <property type="entry name" value="MotA_ExbB"/>
    <property type="match status" value="1"/>
</dbReference>
<keyword evidence="11" id="KW-0966">Cell projection</keyword>
<evidence type="ECO:0000256" key="6">
    <source>
        <dbReference type="ARBA" id="ARBA00022779"/>
    </source>
</evidence>
<dbReference type="EMBL" id="LVVZ01000015">
    <property type="protein sequence ID" value="OKL44006.1"/>
    <property type="molecule type" value="Genomic_DNA"/>
</dbReference>
<keyword evidence="6" id="KW-0283">Flagellar rotation</keyword>
<proteinExistence type="inferred from homology"/>
<dbReference type="InterPro" id="IPR000540">
    <property type="entry name" value="Flag_MotA_CS"/>
</dbReference>
<dbReference type="InterPro" id="IPR002898">
    <property type="entry name" value="MotA_ExbB_proton_chnl"/>
</dbReference>
<keyword evidence="8 9" id="KW-0472">Membrane</keyword>
<organism evidence="11 12">
    <name type="scientific">Pseudovibrio exalbescens</name>
    <dbReference type="NCBI Taxonomy" id="197461"/>
    <lineage>
        <taxon>Bacteria</taxon>
        <taxon>Pseudomonadati</taxon>
        <taxon>Pseudomonadota</taxon>
        <taxon>Alphaproteobacteria</taxon>
        <taxon>Hyphomicrobiales</taxon>
        <taxon>Stappiaceae</taxon>
        <taxon>Pseudovibrio</taxon>
    </lineage>
</organism>
<feature type="transmembrane region" description="Helical" evidence="9">
    <location>
        <begin position="146"/>
        <end position="168"/>
    </location>
</feature>
<accession>A0A1U7JGY3</accession>
<keyword evidence="4" id="KW-1003">Cell membrane</keyword>
<reference evidence="11 12" key="1">
    <citation type="submission" date="2016-03" db="EMBL/GenBank/DDBJ databases">
        <title>Genome sequence of Nesiotobacter sp. nov., a moderately halophilic alphaproteobacterium isolated from the Yellow Sea, China.</title>
        <authorList>
            <person name="Zhang G."/>
            <person name="Zhang R."/>
        </authorList>
    </citation>
    <scope>NUCLEOTIDE SEQUENCE [LARGE SCALE GENOMIC DNA]</scope>
    <source>
        <strain evidence="11 12">WB1-6</strain>
    </source>
</reference>
<feature type="domain" description="MotA/TolQ/ExbB proton channel" evidence="10">
    <location>
        <begin position="100"/>
        <end position="213"/>
    </location>
</feature>
<dbReference type="STRING" id="197461.A3843_10480"/>
<evidence type="ECO:0000313" key="12">
    <source>
        <dbReference type="Proteomes" id="UP000185783"/>
    </source>
</evidence>
<gene>
    <name evidence="11" type="ORF">A3843_10480</name>
</gene>
<keyword evidence="7 9" id="KW-1133">Transmembrane helix</keyword>
<name>A0A1U7JGY3_9HYPH</name>
<dbReference type="PANTHER" id="PTHR30433:SF2">
    <property type="entry name" value="MOTILITY PROTEIN A"/>
    <property type="match status" value="1"/>
</dbReference>